<feature type="compositionally biased region" description="Low complexity" evidence="2">
    <location>
        <begin position="250"/>
        <end position="272"/>
    </location>
</feature>
<dbReference type="Proteomes" id="UP001358614">
    <property type="component" value="Chromosome 1"/>
</dbReference>
<name>A0AAX4KJI7_9TREE</name>
<dbReference type="InterPro" id="IPR003172">
    <property type="entry name" value="ML_dom"/>
</dbReference>
<evidence type="ECO:0000313" key="6">
    <source>
        <dbReference type="Proteomes" id="UP001358614"/>
    </source>
</evidence>
<evidence type="ECO:0000256" key="2">
    <source>
        <dbReference type="SAM" id="MobiDB-lite"/>
    </source>
</evidence>
<dbReference type="Gene3D" id="2.60.40.770">
    <property type="match status" value="1"/>
</dbReference>
<dbReference type="KEGG" id="ker:91103423"/>
<sequence>MHTSTLLSLLPLLAGIGSSPAMALPHHQQQPKLPLPALLRRQAQGQGALDLPPSLNMPTASLSSSITDDIQPTPVPVDLPSLWQINTIPQTLLAQAQPQEESVTSSPAASVTSSGDLYVQDAEDSEVTPTPTAVNMATVEYQGDSLLQPTSISMAMAGMDMNMSTNTNTNMDMDITAAAAAAITSMVGNLPSGINGNSGTITSFASSTSTVSSPTTSSAGTGASMTSMVSTTSSSSAIVSATATVAEAAGITSTSTSTSTSIDTSPTPSTSASDDKSKKIRYKHCSDTKGTVTEIKVNPCEGGKGTILDPCHFQAGKNYTITLTYVSPEDSTSPRANLVARDKTMSDGQQHFTYPGQSFDACQYTSCPITIQETKSYTYEFVTTNNRFDQLTFNMTNGLDGDSLMCAYFPVTFMPSLAGRSMGRNVPFGGLGARW</sequence>
<dbReference type="AlphaFoldDB" id="A0AAX4KJI7"/>
<gene>
    <name evidence="5" type="ORF">V865_004622</name>
</gene>
<feature type="chain" id="PRO_5043343415" description="Phosphatidylglycerol/phosphatidylinositol transfer protein" evidence="3">
    <location>
        <begin position="24"/>
        <end position="435"/>
    </location>
</feature>
<dbReference type="SMART" id="SM00737">
    <property type="entry name" value="ML"/>
    <property type="match status" value="1"/>
</dbReference>
<proteinExistence type="predicted"/>
<evidence type="ECO:0000256" key="1">
    <source>
        <dbReference type="ARBA" id="ARBA00016056"/>
    </source>
</evidence>
<feature type="signal peptide" evidence="3">
    <location>
        <begin position="1"/>
        <end position="23"/>
    </location>
</feature>
<feature type="region of interest" description="Disordered" evidence="2">
    <location>
        <begin position="250"/>
        <end position="279"/>
    </location>
</feature>
<protein>
    <recommendedName>
        <fullName evidence="1">Phosphatidylglycerol/phosphatidylinositol transfer protein</fullName>
    </recommendedName>
</protein>
<evidence type="ECO:0000259" key="4">
    <source>
        <dbReference type="SMART" id="SM00737"/>
    </source>
</evidence>
<dbReference type="GeneID" id="91103423"/>
<dbReference type="Pfam" id="PF02221">
    <property type="entry name" value="E1_DerP2_DerF2"/>
    <property type="match status" value="1"/>
</dbReference>
<dbReference type="SUPFAM" id="SSF81296">
    <property type="entry name" value="E set domains"/>
    <property type="match status" value="1"/>
</dbReference>
<accession>A0AAX4KJI7</accession>
<evidence type="ECO:0000313" key="5">
    <source>
        <dbReference type="EMBL" id="WWD06530.1"/>
    </source>
</evidence>
<dbReference type="RefSeq" id="XP_066084497.1">
    <property type="nucleotide sequence ID" value="XM_066228400.1"/>
</dbReference>
<dbReference type="EMBL" id="CP144089">
    <property type="protein sequence ID" value="WWD06530.1"/>
    <property type="molecule type" value="Genomic_DNA"/>
</dbReference>
<keyword evidence="3" id="KW-0732">Signal</keyword>
<feature type="domain" description="MD-2-related lipid-recognition" evidence="4">
    <location>
        <begin position="282"/>
        <end position="411"/>
    </location>
</feature>
<dbReference type="InterPro" id="IPR014756">
    <property type="entry name" value="Ig_E-set"/>
</dbReference>
<keyword evidence="6" id="KW-1185">Reference proteome</keyword>
<feature type="region of interest" description="Disordered" evidence="2">
    <location>
        <begin position="206"/>
        <end position="227"/>
    </location>
</feature>
<evidence type="ECO:0000256" key="3">
    <source>
        <dbReference type="SAM" id="SignalP"/>
    </source>
</evidence>
<reference evidence="5 6" key="1">
    <citation type="submission" date="2024-01" db="EMBL/GenBank/DDBJ databases">
        <title>Comparative genomics of Cryptococcus and Kwoniella reveals pathogenesis evolution and contrasting modes of karyotype evolution via chromosome fusion or intercentromeric recombination.</title>
        <authorList>
            <person name="Coelho M.A."/>
            <person name="David-Palma M."/>
            <person name="Shea T."/>
            <person name="Bowers K."/>
            <person name="McGinley-Smith S."/>
            <person name="Mohammad A.W."/>
            <person name="Gnirke A."/>
            <person name="Yurkov A.M."/>
            <person name="Nowrousian M."/>
            <person name="Sun S."/>
            <person name="Cuomo C.A."/>
            <person name="Heitman J."/>
        </authorList>
    </citation>
    <scope>NUCLEOTIDE SEQUENCE [LARGE SCALE GENOMIC DNA]</scope>
    <source>
        <strain evidence="5 6">PYCC6329</strain>
    </source>
</reference>
<organism evidence="5 6">
    <name type="scientific">Kwoniella europaea PYCC6329</name>
    <dbReference type="NCBI Taxonomy" id="1423913"/>
    <lineage>
        <taxon>Eukaryota</taxon>
        <taxon>Fungi</taxon>
        <taxon>Dikarya</taxon>
        <taxon>Basidiomycota</taxon>
        <taxon>Agaricomycotina</taxon>
        <taxon>Tremellomycetes</taxon>
        <taxon>Tremellales</taxon>
        <taxon>Cryptococcaceae</taxon>
        <taxon>Kwoniella</taxon>
    </lineage>
</organism>